<keyword evidence="4" id="KW-1185">Reference proteome</keyword>
<evidence type="ECO:0000313" key="3">
    <source>
        <dbReference type="EMBL" id="MSS64484.1"/>
    </source>
</evidence>
<evidence type="ECO:0000259" key="2">
    <source>
        <dbReference type="Pfam" id="PF07486"/>
    </source>
</evidence>
<proteinExistence type="predicted"/>
<keyword evidence="1" id="KW-0175">Coiled coil</keyword>
<feature type="coiled-coil region" evidence="1">
    <location>
        <begin position="109"/>
        <end position="154"/>
    </location>
</feature>
<dbReference type="EMBL" id="VUMT01000020">
    <property type="protein sequence ID" value="MSS64484.1"/>
    <property type="molecule type" value="Genomic_DNA"/>
</dbReference>
<comment type="caution">
    <text evidence="3">The sequence shown here is derived from an EMBL/GenBank/DDBJ whole genome shotgun (WGS) entry which is preliminary data.</text>
</comment>
<dbReference type="Proteomes" id="UP000482209">
    <property type="component" value="Unassembled WGS sequence"/>
</dbReference>
<keyword evidence="3" id="KW-0378">Hydrolase</keyword>
<evidence type="ECO:0000256" key="1">
    <source>
        <dbReference type="SAM" id="Coils"/>
    </source>
</evidence>
<dbReference type="Gene3D" id="1.10.10.2520">
    <property type="entry name" value="Cell wall hydrolase SleB, domain 1"/>
    <property type="match status" value="1"/>
</dbReference>
<organism evidence="3 4">
    <name type="scientific">Velocimicrobium porci</name>
    <dbReference type="NCBI Taxonomy" id="2606634"/>
    <lineage>
        <taxon>Bacteria</taxon>
        <taxon>Bacillati</taxon>
        <taxon>Bacillota</taxon>
        <taxon>Clostridia</taxon>
        <taxon>Lachnospirales</taxon>
        <taxon>Lachnospiraceae</taxon>
        <taxon>Velocimicrobium</taxon>
    </lineage>
</organism>
<gene>
    <name evidence="3" type="ORF">FYJ58_11455</name>
</gene>
<reference evidence="3 4" key="1">
    <citation type="submission" date="2019-08" db="EMBL/GenBank/DDBJ databases">
        <title>In-depth cultivation of the pig gut microbiome towards novel bacterial diversity and tailored functional studies.</title>
        <authorList>
            <person name="Wylensek D."/>
            <person name="Hitch T.C.A."/>
            <person name="Clavel T."/>
        </authorList>
    </citation>
    <scope>NUCLEOTIDE SEQUENCE [LARGE SCALE GENOMIC DNA]</scope>
    <source>
        <strain evidence="3 4">WCA-693-APC-MOT-I</strain>
    </source>
</reference>
<dbReference type="GO" id="GO:0016787">
    <property type="term" value="F:hydrolase activity"/>
    <property type="evidence" value="ECO:0007669"/>
    <property type="project" value="UniProtKB-KW"/>
</dbReference>
<dbReference type="InterPro" id="IPR042047">
    <property type="entry name" value="SleB_dom1"/>
</dbReference>
<accession>A0A6L5Y0L8</accession>
<protein>
    <submittedName>
        <fullName evidence="3">Cell wall hydrolase</fullName>
    </submittedName>
</protein>
<dbReference type="AlphaFoldDB" id="A0A6L5Y0L8"/>
<dbReference type="InterPro" id="IPR011105">
    <property type="entry name" value="Cell_wall_hydrolase_SleB"/>
</dbReference>
<evidence type="ECO:0000313" key="4">
    <source>
        <dbReference type="Proteomes" id="UP000482209"/>
    </source>
</evidence>
<feature type="domain" description="Cell wall hydrolase SleB" evidence="2">
    <location>
        <begin position="168"/>
        <end position="275"/>
    </location>
</feature>
<name>A0A6L5Y0L8_9FIRM</name>
<dbReference type="Pfam" id="PF07486">
    <property type="entry name" value="Hydrolase_2"/>
    <property type="match status" value="1"/>
</dbReference>
<sequence>MQWKLKTDFEQRSGKEEVYMQNVHWFLPEVKIQIARGIASGMIVILSIMGIDEIQSRNQQHIVYAKTTESADVEKKQDSVTARNENEQEVTQAQVAQIQLDETVEAGLNESVEAMQTDLAREIAKEERKAKLAKEKLRLERERQKNRIQLSNTDKNVLLRIVEAEATGEDIKGKMLVANVILNRVKDDEFPDSVEKVVFQKESGVYQFSPIKDGRYYKVSISKSTRTAIERVLNGEDESKGALYFMSRRQAARHNVRWFDSSLTWLLEHGTHEFFK</sequence>